<dbReference type="CDD" id="cd01059">
    <property type="entry name" value="CCC1_like"/>
    <property type="match status" value="1"/>
</dbReference>
<name>A0AAV7HRL4_DENCH</name>
<keyword evidence="1" id="KW-0812">Transmembrane</keyword>
<protein>
    <recommendedName>
        <fullName evidence="4">Membrane protein of ER body-like protein</fullName>
    </recommendedName>
</protein>
<feature type="transmembrane region" description="Helical" evidence="1">
    <location>
        <begin position="287"/>
        <end position="306"/>
    </location>
</feature>
<feature type="transmembrane region" description="Helical" evidence="1">
    <location>
        <begin position="203"/>
        <end position="222"/>
    </location>
</feature>
<evidence type="ECO:0000256" key="1">
    <source>
        <dbReference type="SAM" id="Phobius"/>
    </source>
</evidence>
<feature type="transmembrane region" description="Helical" evidence="1">
    <location>
        <begin position="177"/>
        <end position="197"/>
    </location>
</feature>
<evidence type="ECO:0000313" key="3">
    <source>
        <dbReference type="Proteomes" id="UP000775213"/>
    </source>
</evidence>
<feature type="transmembrane region" description="Helical" evidence="1">
    <location>
        <begin position="318"/>
        <end position="339"/>
    </location>
</feature>
<dbReference type="PANTHER" id="PTHR38937:SF2">
    <property type="entry name" value="MEMBRANE PROTEIN OF ER BODY-LIKE PROTEIN ISOFORM X1"/>
    <property type="match status" value="1"/>
</dbReference>
<comment type="caution">
    <text evidence="2">The sequence shown here is derived from an EMBL/GenBank/DDBJ whole genome shotgun (WGS) entry which is preliminary data.</text>
</comment>
<reference evidence="2 3" key="1">
    <citation type="journal article" date="2021" name="Hortic Res">
        <title>Chromosome-scale assembly of the Dendrobium chrysotoxum genome enhances the understanding of orchid evolution.</title>
        <authorList>
            <person name="Zhang Y."/>
            <person name="Zhang G.Q."/>
            <person name="Zhang D."/>
            <person name="Liu X.D."/>
            <person name="Xu X.Y."/>
            <person name="Sun W.H."/>
            <person name="Yu X."/>
            <person name="Zhu X."/>
            <person name="Wang Z.W."/>
            <person name="Zhao X."/>
            <person name="Zhong W.Y."/>
            <person name="Chen H."/>
            <person name="Yin W.L."/>
            <person name="Huang T."/>
            <person name="Niu S.C."/>
            <person name="Liu Z.J."/>
        </authorList>
    </citation>
    <scope>NUCLEOTIDE SEQUENCE [LARGE SCALE GENOMIC DNA]</scope>
    <source>
        <strain evidence="2">Lindl</strain>
    </source>
</reference>
<dbReference type="InterPro" id="IPR052843">
    <property type="entry name" value="ER_body_metal_sequester"/>
</dbReference>
<dbReference type="EMBL" id="JAGFBR010000001">
    <property type="protein sequence ID" value="KAH0470815.1"/>
    <property type="molecule type" value="Genomic_DNA"/>
</dbReference>
<proteinExistence type="predicted"/>
<evidence type="ECO:0008006" key="4">
    <source>
        <dbReference type="Google" id="ProtNLM"/>
    </source>
</evidence>
<gene>
    <name evidence="2" type="ORF">IEQ34_000538</name>
</gene>
<organism evidence="2 3">
    <name type="scientific">Dendrobium chrysotoxum</name>
    <name type="common">Orchid</name>
    <dbReference type="NCBI Taxonomy" id="161865"/>
    <lineage>
        <taxon>Eukaryota</taxon>
        <taxon>Viridiplantae</taxon>
        <taxon>Streptophyta</taxon>
        <taxon>Embryophyta</taxon>
        <taxon>Tracheophyta</taxon>
        <taxon>Spermatophyta</taxon>
        <taxon>Magnoliopsida</taxon>
        <taxon>Liliopsida</taxon>
        <taxon>Asparagales</taxon>
        <taxon>Orchidaceae</taxon>
        <taxon>Epidendroideae</taxon>
        <taxon>Malaxideae</taxon>
        <taxon>Dendrobiinae</taxon>
        <taxon>Dendrobium</taxon>
    </lineage>
</organism>
<accession>A0AAV7HRL4</accession>
<evidence type="ECO:0000313" key="2">
    <source>
        <dbReference type="EMBL" id="KAH0470815.1"/>
    </source>
</evidence>
<keyword evidence="1" id="KW-0472">Membrane</keyword>
<sequence>MEAVLFTERKWKEKDDAEEVNGVCGLQRKGWRGFKLSKATATMGVEDAAASIAIAGAREGSRIVYLEEDQGLWKCRHCSWTYQLLGSGIEPHKKHQTSCQVVMESRTLTQSQDDHFDKPMVIVEPSSSKIISQNGQISGVSALPTTVIIPQGDVQIHVSNRISVETRRENEWEVLKSIVYGGLIESIISLGVVSSAAGANTSTLNVVSLGLANLIGGFLVMLHDLSEIRSSEATSQNDEQSDLYWKLLGRRTNFSLHLTVSLLSYTLFGLLPPVIYSFSSRESTEKLIIVAAASLLCISLLSIGKAHTTEPKSYIKTFIYYLGLGLTASGLSYAAGVMINRFLEQIDLFEPKAPLASSLELFGADSGLISWASLFIKHYICCKAGILRLFFFSRS</sequence>
<keyword evidence="1" id="KW-1133">Transmembrane helix</keyword>
<feature type="transmembrane region" description="Helical" evidence="1">
    <location>
        <begin position="254"/>
        <end position="275"/>
    </location>
</feature>
<feature type="transmembrane region" description="Helical" evidence="1">
    <location>
        <begin position="368"/>
        <end position="391"/>
    </location>
</feature>
<dbReference type="AlphaFoldDB" id="A0AAV7HRL4"/>
<dbReference type="Proteomes" id="UP000775213">
    <property type="component" value="Unassembled WGS sequence"/>
</dbReference>
<keyword evidence="3" id="KW-1185">Reference proteome</keyword>
<dbReference type="PANTHER" id="PTHR38937">
    <property type="entry name" value="MEMBRANE PROTEIN OF ER BODY-LIKE PROTEIN"/>
    <property type="match status" value="1"/>
</dbReference>